<reference evidence="2" key="1">
    <citation type="submission" date="2023-07" db="EMBL/GenBank/DDBJ databases">
        <title>Paracoccus sp. MBLB3053 whole genome sequence.</title>
        <authorList>
            <person name="Hwang C.Y."/>
            <person name="Cho E.-S."/>
            <person name="Seo M.-J."/>
        </authorList>
    </citation>
    <scope>NUCLEOTIDE SEQUENCE [LARGE SCALE GENOMIC DNA]</scope>
    <source>
        <strain evidence="2">MBLB3053</strain>
    </source>
</reference>
<proteinExistence type="predicted"/>
<protein>
    <recommendedName>
        <fullName evidence="3">PepSY domain-containing protein</fullName>
    </recommendedName>
</protein>
<dbReference type="EMBL" id="JAVQLW010000001">
    <property type="protein sequence ID" value="MDS9467977.1"/>
    <property type="molecule type" value="Genomic_DNA"/>
</dbReference>
<evidence type="ECO:0000313" key="2">
    <source>
        <dbReference type="Proteomes" id="UP001269144"/>
    </source>
</evidence>
<dbReference type="RefSeq" id="WP_311160154.1">
    <property type="nucleotide sequence ID" value="NZ_JAVQLW010000001.1"/>
</dbReference>
<keyword evidence="2" id="KW-1185">Reference proteome</keyword>
<name>A0ABU2HSG9_9RHOB</name>
<organism evidence="1 2">
    <name type="scientific">Paracoccus aurantius</name>
    <dbReference type="NCBI Taxonomy" id="3073814"/>
    <lineage>
        <taxon>Bacteria</taxon>
        <taxon>Pseudomonadati</taxon>
        <taxon>Pseudomonadota</taxon>
        <taxon>Alphaproteobacteria</taxon>
        <taxon>Rhodobacterales</taxon>
        <taxon>Paracoccaceae</taxon>
        <taxon>Paracoccus</taxon>
    </lineage>
</organism>
<comment type="caution">
    <text evidence="1">The sequence shown here is derived from an EMBL/GenBank/DDBJ whole genome shotgun (WGS) entry which is preliminary data.</text>
</comment>
<evidence type="ECO:0000313" key="1">
    <source>
        <dbReference type="EMBL" id="MDS9467977.1"/>
    </source>
</evidence>
<evidence type="ECO:0008006" key="3">
    <source>
        <dbReference type="Google" id="ProtNLM"/>
    </source>
</evidence>
<sequence length="142" mass="16107">MIRTLPTPQLLRNVLAAALAVGMFLGAPDMLHSEPNEPLQNSARDELDLEFEMMEDPGLRVMPLQDAMHIAMARFHGRLIAARLRAPRPEEHERGVQLVHELKLLTRERDVLLIRLDAQTGAFLEVRGSGLTRARRSTREKE</sequence>
<gene>
    <name evidence="1" type="ORF">RGQ15_10410</name>
</gene>
<dbReference type="Proteomes" id="UP001269144">
    <property type="component" value="Unassembled WGS sequence"/>
</dbReference>
<accession>A0ABU2HSG9</accession>